<reference evidence="1" key="1">
    <citation type="submission" date="2020-10" db="EMBL/GenBank/DDBJ databases">
        <authorList>
            <person name="Lu T."/>
            <person name="Wang Q."/>
            <person name="Han X."/>
        </authorList>
    </citation>
    <scope>NUCLEOTIDE SEQUENCE</scope>
    <source>
        <strain evidence="1">WQ 366</strain>
    </source>
</reference>
<name>A0ABS7Z2F9_9SPHI</name>
<organism evidence="1 2">
    <name type="scientific">Sphingobacterium bovistauri</name>
    <dbReference type="NCBI Taxonomy" id="2781959"/>
    <lineage>
        <taxon>Bacteria</taxon>
        <taxon>Pseudomonadati</taxon>
        <taxon>Bacteroidota</taxon>
        <taxon>Sphingobacteriia</taxon>
        <taxon>Sphingobacteriales</taxon>
        <taxon>Sphingobacteriaceae</taxon>
        <taxon>Sphingobacterium</taxon>
    </lineage>
</organism>
<evidence type="ECO:0000313" key="2">
    <source>
        <dbReference type="Proteomes" id="UP001165302"/>
    </source>
</evidence>
<proteinExistence type="predicted"/>
<dbReference type="Proteomes" id="UP001165302">
    <property type="component" value="Unassembled WGS sequence"/>
</dbReference>
<comment type="caution">
    <text evidence="1">The sequence shown here is derived from an EMBL/GenBank/DDBJ whole genome shotgun (WGS) entry which is preliminary data.</text>
</comment>
<evidence type="ECO:0000313" key="1">
    <source>
        <dbReference type="EMBL" id="MCA5004350.1"/>
    </source>
</evidence>
<keyword evidence="2" id="KW-1185">Reference proteome</keyword>
<sequence length="133" mass="15403">MKRYKYILVALMISTFLKSCDLERFPMDSIEQSQSFDKVSDAEKWSNNFYAQLRGRVYGTYTQVSDVQSDVLNATIEFGNNIGSPHRWSDDFNSDSYEISNVWLGYYGALKNINLSIGNSLVFQRLQMLKKLK</sequence>
<accession>A0ABS7Z2F9</accession>
<dbReference type="Gene3D" id="1.25.40.390">
    <property type="match status" value="1"/>
</dbReference>
<dbReference type="SUPFAM" id="SSF48452">
    <property type="entry name" value="TPR-like"/>
    <property type="match status" value="1"/>
</dbReference>
<protein>
    <recommendedName>
        <fullName evidence="3">SusD family protein</fullName>
    </recommendedName>
</protein>
<dbReference type="EMBL" id="JADEYP010000005">
    <property type="protein sequence ID" value="MCA5004350.1"/>
    <property type="molecule type" value="Genomic_DNA"/>
</dbReference>
<evidence type="ECO:0008006" key="3">
    <source>
        <dbReference type="Google" id="ProtNLM"/>
    </source>
</evidence>
<dbReference type="RefSeq" id="WP_225551676.1">
    <property type="nucleotide sequence ID" value="NZ_JADEYP010000005.1"/>
</dbReference>
<gene>
    <name evidence="1" type="ORF">IPZ78_04155</name>
</gene>
<dbReference type="InterPro" id="IPR011990">
    <property type="entry name" value="TPR-like_helical_dom_sf"/>
</dbReference>